<comment type="subcellular location">
    <subcellularLocation>
        <location evidence="1">Mitochondrion matrix</location>
        <location evidence="1">Mitochondrion nucleoid</location>
    </subcellularLocation>
</comment>
<dbReference type="GeneID" id="66069033"/>
<dbReference type="EMBL" id="CP072759">
    <property type="protein sequence ID" value="QUC24015.1"/>
    <property type="molecule type" value="Genomic_DNA"/>
</dbReference>
<dbReference type="GO" id="GO:0036297">
    <property type="term" value="P:interstrand cross-link repair"/>
    <property type="evidence" value="ECO:0007669"/>
    <property type="project" value="TreeGrafter"/>
</dbReference>
<organism evidence="11 12">
    <name type="scientific">Ustilaginoidea virens</name>
    <name type="common">Rice false smut fungus</name>
    <name type="synonym">Villosiclava virens</name>
    <dbReference type="NCBI Taxonomy" id="1159556"/>
    <lineage>
        <taxon>Eukaryota</taxon>
        <taxon>Fungi</taxon>
        <taxon>Dikarya</taxon>
        <taxon>Ascomycota</taxon>
        <taxon>Pezizomycotina</taxon>
        <taxon>Sordariomycetes</taxon>
        <taxon>Hypocreomycetidae</taxon>
        <taxon>Hypocreales</taxon>
        <taxon>Clavicipitaceae</taxon>
        <taxon>Ustilaginoidea</taxon>
    </lineage>
</organism>
<evidence type="ECO:0000256" key="5">
    <source>
        <dbReference type="ARBA" id="ARBA00022946"/>
    </source>
</evidence>
<keyword evidence="9" id="KW-1135">Mitochondrion nucleoid</keyword>
<evidence type="ECO:0000256" key="4">
    <source>
        <dbReference type="ARBA" id="ARBA00022763"/>
    </source>
</evidence>
<evidence type="ECO:0000256" key="3">
    <source>
        <dbReference type="ARBA" id="ARBA00013628"/>
    </source>
</evidence>
<keyword evidence="12" id="KW-1185">Reference proteome</keyword>
<reference evidence="11" key="1">
    <citation type="submission" date="2020-03" db="EMBL/GenBank/DDBJ databases">
        <title>A mixture of massive structural variations and highly conserved coding sequences in Ustilaginoidea virens genome.</title>
        <authorList>
            <person name="Zhang K."/>
            <person name="Zhao Z."/>
            <person name="Zhang Z."/>
            <person name="Li Y."/>
            <person name="Hsiang T."/>
            <person name="Sun W."/>
        </authorList>
    </citation>
    <scope>NUCLEOTIDE SEQUENCE</scope>
    <source>
        <strain evidence="11">UV-8b</strain>
    </source>
</reference>
<dbReference type="Proteomes" id="UP000027002">
    <property type="component" value="Chromosome 7"/>
</dbReference>
<evidence type="ECO:0000256" key="6">
    <source>
        <dbReference type="ARBA" id="ARBA00023125"/>
    </source>
</evidence>
<comment type="similarity">
    <text evidence="2">Belongs to the MGM101 family.</text>
</comment>
<dbReference type="GO" id="GO:0000725">
    <property type="term" value="P:recombinational repair"/>
    <property type="evidence" value="ECO:0007669"/>
    <property type="project" value="TreeGrafter"/>
</dbReference>
<dbReference type="GO" id="GO:0000262">
    <property type="term" value="C:mitochondrial chromosome"/>
    <property type="evidence" value="ECO:0007669"/>
    <property type="project" value="InterPro"/>
</dbReference>
<keyword evidence="8" id="KW-0234">DNA repair</keyword>
<evidence type="ECO:0000256" key="1">
    <source>
        <dbReference type="ARBA" id="ARBA00004436"/>
    </source>
</evidence>
<evidence type="ECO:0000313" key="11">
    <source>
        <dbReference type="EMBL" id="QUC24015.1"/>
    </source>
</evidence>
<keyword evidence="5" id="KW-0809">Transit peptide</keyword>
<dbReference type="Pfam" id="PF06420">
    <property type="entry name" value="Mgm101p"/>
    <property type="match status" value="1"/>
</dbReference>
<evidence type="ECO:0000256" key="10">
    <source>
        <dbReference type="SAM" id="MobiDB-lite"/>
    </source>
</evidence>
<feature type="compositionally biased region" description="Low complexity" evidence="10">
    <location>
        <begin position="86"/>
        <end position="95"/>
    </location>
</feature>
<feature type="region of interest" description="Disordered" evidence="10">
    <location>
        <begin position="18"/>
        <end position="126"/>
    </location>
</feature>
<dbReference type="KEGG" id="uvi:66069033"/>
<keyword evidence="6" id="KW-0238">DNA-binding</keyword>
<accession>A0A8E5HZ18</accession>
<evidence type="ECO:0000256" key="9">
    <source>
        <dbReference type="ARBA" id="ARBA00023271"/>
    </source>
</evidence>
<dbReference type="RefSeq" id="XP_043001688.1">
    <property type="nucleotide sequence ID" value="XM_043145753.1"/>
</dbReference>
<keyword evidence="7" id="KW-0496">Mitochondrion</keyword>
<sequence length="303" mass="32900">MHFPRRAVSAAAQRLAPRARLSLPGTRFTSTSTSTDAAAATSRLPPPAATSGFPPPAATSTPPPPAASSKWTPQKFAKPAPATRKPSFSSAAPAGNAPPPTYEPKTIAHRQPAAAADDDASPPPADGTVDWATSFHGVAAKPVTEDQFRALMQPVDIKDIEVKPDGVIYLPEIKYRRRLNEAFGPMGWGLIPKGKPVVGDAMVTREYALIVDGRFVSQAQGENPYFSADQLPNAVEGCKSNALMRCCKDLGIASELWDPHFVRWFKKSQMEEAWVEHAVTKKKRTLWFRKGLVEVAYPYKLVN</sequence>
<name>A0A8E5HZ18_USTVR</name>
<keyword evidence="4" id="KW-0227">DNA damage</keyword>
<evidence type="ECO:0000313" key="12">
    <source>
        <dbReference type="Proteomes" id="UP000027002"/>
    </source>
</evidence>
<dbReference type="PANTHER" id="PTHR31404">
    <property type="entry name" value="MITOCHONDRIAL GENOME MAINTENANCE PROTEIN MGM101"/>
    <property type="match status" value="1"/>
</dbReference>
<proteinExistence type="inferred from homology"/>
<evidence type="ECO:0000256" key="8">
    <source>
        <dbReference type="ARBA" id="ARBA00023204"/>
    </source>
</evidence>
<protein>
    <recommendedName>
        <fullName evidence="3">Mitochondrial genome maintenance protein MGM101</fullName>
    </recommendedName>
</protein>
<dbReference type="InterPro" id="IPR009446">
    <property type="entry name" value="Mgm101"/>
</dbReference>
<evidence type="ECO:0000256" key="2">
    <source>
        <dbReference type="ARBA" id="ARBA00007053"/>
    </source>
</evidence>
<dbReference type="AlphaFoldDB" id="A0A8E5HZ18"/>
<feature type="compositionally biased region" description="Pro residues" evidence="10">
    <location>
        <begin position="44"/>
        <end position="66"/>
    </location>
</feature>
<dbReference type="OrthoDB" id="17164at2759"/>
<evidence type="ECO:0000256" key="7">
    <source>
        <dbReference type="ARBA" id="ARBA00023128"/>
    </source>
</evidence>
<feature type="compositionally biased region" description="Low complexity" evidence="10">
    <location>
        <begin position="18"/>
        <end position="42"/>
    </location>
</feature>
<dbReference type="PANTHER" id="PTHR31404:SF0">
    <property type="entry name" value="MITOCHONDRIAL GENOME MAINTENANCE PROTEIN MGM101"/>
    <property type="match status" value="1"/>
</dbReference>
<dbReference type="GO" id="GO:0003697">
    <property type="term" value="F:single-stranded DNA binding"/>
    <property type="evidence" value="ECO:0007669"/>
    <property type="project" value="InterPro"/>
</dbReference>
<gene>
    <name evidence="11" type="ORF">UV8b_08256</name>
</gene>